<feature type="chain" id="PRO_5032786603" evidence="1">
    <location>
        <begin position="24"/>
        <end position="185"/>
    </location>
</feature>
<reference evidence="3 4" key="1">
    <citation type="submission" date="2020-08" db="EMBL/GenBank/DDBJ databases">
        <title>Genomic Encyclopedia of Type Strains, Phase IV (KMG-IV): sequencing the most valuable type-strain genomes for metagenomic binning, comparative biology and taxonomic classification.</title>
        <authorList>
            <person name="Goeker M."/>
        </authorList>
    </citation>
    <scope>NUCLEOTIDE SEQUENCE [LARGE SCALE GENOMIC DNA]</scope>
    <source>
        <strain evidence="3 4">DSM 25701</strain>
    </source>
</reference>
<feature type="domain" description="BON" evidence="2">
    <location>
        <begin position="31"/>
        <end position="99"/>
    </location>
</feature>
<evidence type="ECO:0000256" key="1">
    <source>
        <dbReference type="SAM" id="SignalP"/>
    </source>
</evidence>
<dbReference type="RefSeq" id="WP_184461436.1">
    <property type="nucleotide sequence ID" value="NZ_JACHHW010000002.1"/>
</dbReference>
<comment type="caution">
    <text evidence="3">The sequence shown here is derived from an EMBL/GenBank/DDBJ whole genome shotgun (WGS) entry which is preliminary data.</text>
</comment>
<dbReference type="Proteomes" id="UP000536640">
    <property type="component" value="Unassembled WGS sequence"/>
</dbReference>
<protein>
    <submittedName>
        <fullName evidence="3">Osmotically-inducible protein OsmY</fullName>
    </submittedName>
</protein>
<accession>A0A840R282</accession>
<dbReference type="InterPro" id="IPR007055">
    <property type="entry name" value="BON_dom"/>
</dbReference>
<dbReference type="PANTHER" id="PTHR34606:SF15">
    <property type="entry name" value="BON DOMAIN-CONTAINING PROTEIN"/>
    <property type="match status" value="1"/>
</dbReference>
<dbReference type="Gene3D" id="3.30.1340.30">
    <property type="match status" value="2"/>
</dbReference>
<organism evidence="3 4">
    <name type="scientific">Zhongshania antarctica</name>
    <dbReference type="NCBI Taxonomy" id="641702"/>
    <lineage>
        <taxon>Bacteria</taxon>
        <taxon>Pseudomonadati</taxon>
        <taxon>Pseudomonadota</taxon>
        <taxon>Gammaproteobacteria</taxon>
        <taxon>Cellvibrionales</taxon>
        <taxon>Spongiibacteraceae</taxon>
        <taxon>Zhongshania</taxon>
    </lineage>
</organism>
<feature type="signal peptide" evidence="1">
    <location>
        <begin position="1"/>
        <end position="23"/>
    </location>
</feature>
<sequence>MTIKKTLASAIVLSTISITPVLANDWQGKTNDAWLDGKIETALMLNSELNNFEIDTKVNKSTALLTGTVTSEIEKDLAGQIAKNVDGVNSVDNKLEVNPNHKSKVAQTGQNFSRTWHDLSTTAGINIKYAANDDIEATAIDVDTKNGKVKLTGTVKNEAAHDLAIEIAKGFDHVTDVENNLQVVN</sequence>
<dbReference type="PROSITE" id="PS50914">
    <property type="entry name" value="BON"/>
    <property type="match status" value="2"/>
</dbReference>
<dbReference type="EMBL" id="JACHHW010000002">
    <property type="protein sequence ID" value="MBB5186664.1"/>
    <property type="molecule type" value="Genomic_DNA"/>
</dbReference>
<name>A0A840R282_9GAMM</name>
<evidence type="ECO:0000313" key="3">
    <source>
        <dbReference type="EMBL" id="MBB5186664.1"/>
    </source>
</evidence>
<dbReference type="InterPro" id="IPR014004">
    <property type="entry name" value="Transpt-assoc_nodulatn_dom_bac"/>
</dbReference>
<keyword evidence="4" id="KW-1185">Reference proteome</keyword>
<feature type="domain" description="BON" evidence="2">
    <location>
        <begin position="117"/>
        <end position="185"/>
    </location>
</feature>
<dbReference type="InterPro" id="IPR051686">
    <property type="entry name" value="Lipoprotein_DolP"/>
</dbReference>
<dbReference type="AlphaFoldDB" id="A0A840R282"/>
<dbReference type="Pfam" id="PF04972">
    <property type="entry name" value="BON"/>
    <property type="match status" value="2"/>
</dbReference>
<proteinExistence type="predicted"/>
<evidence type="ECO:0000313" key="4">
    <source>
        <dbReference type="Proteomes" id="UP000536640"/>
    </source>
</evidence>
<evidence type="ECO:0000259" key="2">
    <source>
        <dbReference type="PROSITE" id="PS50914"/>
    </source>
</evidence>
<dbReference type="SMART" id="SM00749">
    <property type="entry name" value="BON"/>
    <property type="match status" value="2"/>
</dbReference>
<gene>
    <name evidence="3" type="ORF">HNQ57_000925</name>
</gene>
<dbReference type="PANTHER" id="PTHR34606">
    <property type="entry name" value="BON DOMAIN-CONTAINING PROTEIN"/>
    <property type="match status" value="1"/>
</dbReference>
<keyword evidence="1" id="KW-0732">Signal</keyword>